<dbReference type="AlphaFoldDB" id="A0A1I4SNZ5"/>
<dbReference type="OrthoDB" id="242138at2"/>
<evidence type="ECO:0000313" key="2">
    <source>
        <dbReference type="Proteomes" id="UP000199048"/>
    </source>
</evidence>
<evidence type="ECO:0000313" key="1">
    <source>
        <dbReference type="EMBL" id="SFM66145.1"/>
    </source>
</evidence>
<protein>
    <submittedName>
        <fullName evidence="1">Uncharacterized protein</fullName>
    </submittedName>
</protein>
<proteinExistence type="predicted"/>
<dbReference type="Proteomes" id="UP000199048">
    <property type="component" value="Unassembled WGS sequence"/>
</dbReference>
<keyword evidence="2" id="KW-1185">Reference proteome</keyword>
<dbReference type="RefSeq" id="WP_092045771.1">
    <property type="nucleotide sequence ID" value="NZ_FOTK01000044.1"/>
</dbReference>
<organism evidence="1 2">
    <name type="scientific">Methylobacterium pseudosasicola</name>
    <dbReference type="NCBI Taxonomy" id="582667"/>
    <lineage>
        <taxon>Bacteria</taxon>
        <taxon>Pseudomonadati</taxon>
        <taxon>Pseudomonadota</taxon>
        <taxon>Alphaproteobacteria</taxon>
        <taxon>Hyphomicrobiales</taxon>
        <taxon>Methylobacteriaceae</taxon>
        <taxon>Methylobacterium</taxon>
    </lineage>
</organism>
<accession>A0A1I4SNZ5</accession>
<dbReference type="Pfam" id="PF18855">
    <property type="entry name" value="baeRF_family11"/>
    <property type="match status" value="1"/>
</dbReference>
<name>A0A1I4SNZ5_9HYPH</name>
<sequence length="393" mass="43165">MMHIDIPDLQEFRALATARGEVFVSLYLPTSPLHPDANRIAFKDVAKDAISQLREAAVSKRIIESFERQSGALSGRIQEGLDDNKYRLSGANTLASVEEFWKSQAHGLGVLARPETKSMHTYRLPIRPKPLAEVADRFHLAPLIRTMTSPLEIFVLAISEGGARLLHVVVNMPPARVPVAHVSENPAETLDRPSLHIRAPRRRLQNLEGEKILEAQYARKVDRAVGEALAGRSTPMVLAAAEPMLSIFREVNTYPHLIAEVIEGSPDHRSDAQLGDAALPILDRLYRNEVKGILDLYDELKPHRATSDVSHAAHAATAAAIDRLVVDLDRVIPGVVSDIDGSVTYSVSDDAETYSVLDEVARRALCTDARVVCARSEEMPAGHALAAILRYAF</sequence>
<dbReference type="STRING" id="582667.SAMN05192568_10443"/>
<gene>
    <name evidence="1" type="ORF">SAMN05192568_10443</name>
</gene>
<reference evidence="2" key="1">
    <citation type="submission" date="2016-10" db="EMBL/GenBank/DDBJ databases">
        <authorList>
            <person name="Varghese N."/>
            <person name="Submissions S."/>
        </authorList>
    </citation>
    <scope>NUCLEOTIDE SEQUENCE [LARGE SCALE GENOMIC DNA]</scope>
    <source>
        <strain evidence="2">BL36</strain>
    </source>
</reference>
<dbReference type="InterPro" id="IPR041638">
    <property type="entry name" value="BaeRF_family11"/>
</dbReference>
<dbReference type="EMBL" id="FOTK01000044">
    <property type="protein sequence ID" value="SFM66145.1"/>
    <property type="molecule type" value="Genomic_DNA"/>
</dbReference>